<organism evidence="2 3">
    <name type="scientific">Candidatus Jettenia ecosi</name>
    <dbReference type="NCBI Taxonomy" id="2494326"/>
    <lineage>
        <taxon>Bacteria</taxon>
        <taxon>Pseudomonadati</taxon>
        <taxon>Planctomycetota</taxon>
        <taxon>Candidatus Brocadiia</taxon>
        <taxon>Candidatus Brocadiales</taxon>
        <taxon>Candidatus Brocadiaceae</taxon>
        <taxon>Candidatus Jettenia</taxon>
    </lineage>
</organism>
<accession>A0A533QEA8</accession>
<keyword evidence="1" id="KW-0812">Transmembrane</keyword>
<dbReference type="AlphaFoldDB" id="A0A533QEA8"/>
<evidence type="ECO:0000313" key="2">
    <source>
        <dbReference type="EMBL" id="TLD42909.1"/>
    </source>
</evidence>
<keyword evidence="1" id="KW-0472">Membrane</keyword>
<gene>
    <name evidence="2" type="ORF">JETT_0809</name>
</gene>
<proteinExistence type="predicted"/>
<evidence type="ECO:0000256" key="1">
    <source>
        <dbReference type="SAM" id="Phobius"/>
    </source>
</evidence>
<comment type="caution">
    <text evidence="2">The sequence shown here is derived from an EMBL/GenBank/DDBJ whole genome shotgun (WGS) entry which is preliminary data.</text>
</comment>
<name>A0A533QEA8_9BACT</name>
<sequence length="61" mass="7132">MHIIGRTGMYFGSVLNILSGATAVFLGTYFFSRIKEKQETETRLERIEHILQRLSEEKEKK</sequence>
<keyword evidence="1" id="KW-1133">Transmembrane helix</keyword>
<protein>
    <submittedName>
        <fullName evidence="2">Uncharacterized protein</fullName>
    </submittedName>
</protein>
<reference evidence="2 3" key="1">
    <citation type="submission" date="2019-04" db="EMBL/GenBank/DDBJ databases">
        <title>Genome of a novel bacterium Candidatus Jettenia ecosi reconstructed from metagenome of an anammox bioreactor.</title>
        <authorList>
            <person name="Mardanov A.V."/>
            <person name="Beletsky A.V."/>
            <person name="Ravin N.V."/>
            <person name="Botchkova E.A."/>
            <person name="Litti Y.V."/>
            <person name="Nozhevnikova A.N."/>
        </authorList>
    </citation>
    <scope>NUCLEOTIDE SEQUENCE [LARGE SCALE GENOMIC DNA]</scope>
    <source>
        <strain evidence="2">J2</strain>
    </source>
</reference>
<evidence type="ECO:0000313" key="3">
    <source>
        <dbReference type="Proteomes" id="UP000319783"/>
    </source>
</evidence>
<feature type="transmembrane region" description="Helical" evidence="1">
    <location>
        <begin position="12"/>
        <end position="31"/>
    </location>
</feature>
<dbReference type="EMBL" id="SULG01000011">
    <property type="protein sequence ID" value="TLD42909.1"/>
    <property type="molecule type" value="Genomic_DNA"/>
</dbReference>
<dbReference type="Proteomes" id="UP000319783">
    <property type="component" value="Unassembled WGS sequence"/>
</dbReference>